<dbReference type="PANTHER" id="PTHR45913:SF11">
    <property type="entry name" value="EPM2A-INTERACTING PROTEIN 1"/>
    <property type="match status" value="1"/>
</dbReference>
<keyword evidence="2" id="KW-1185">Reference proteome</keyword>
<dbReference type="AlphaFoldDB" id="A0AA36B8I8"/>
<proteinExistence type="predicted"/>
<dbReference type="EMBL" id="OX597823">
    <property type="protein sequence ID" value="CAI9729549.1"/>
    <property type="molecule type" value="Genomic_DNA"/>
</dbReference>
<organism evidence="1 2">
    <name type="scientific">Octopus vulgaris</name>
    <name type="common">Common octopus</name>
    <dbReference type="NCBI Taxonomy" id="6645"/>
    <lineage>
        <taxon>Eukaryota</taxon>
        <taxon>Metazoa</taxon>
        <taxon>Spiralia</taxon>
        <taxon>Lophotrochozoa</taxon>
        <taxon>Mollusca</taxon>
        <taxon>Cephalopoda</taxon>
        <taxon>Coleoidea</taxon>
        <taxon>Octopodiformes</taxon>
        <taxon>Octopoda</taxon>
        <taxon>Incirrata</taxon>
        <taxon>Octopodidae</taxon>
        <taxon>Octopus</taxon>
    </lineage>
</organism>
<accession>A0AA36B8I8</accession>
<protein>
    <submittedName>
        <fullName evidence="1">Uncharacterized protein</fullName>
    </submittedName>
</protein>
<gene>
    <name evidence="1" type="ORF">OCTVUL_1B031156</name>
</gene>
<dbReference type="PANTHER" id="PTHR45913">
    <property type="entry name" value="EPM2A-INTERACTING PROTEIN 1"/>
    <property type="match status" value="1"/>
</dbReference>
<evidence type="ECO:0000313" key="1">
    <source>
        <dbReference type="EMBL" id="CAI9729549.1"/>
    </source>
</evidence>
<dbReference type="Proteomes" id="UP001162480">
    <property type="component" value="Chromosome 10"/>
</dbReference>
<evidence type="ECO:0000313" key="2">
    <source>
        <dbReference type="Proteomes" id="UP001162480"/>
    </source>
</evidence>
<name>A0AA36B8I8_OCTVU</name>
<sequence length="96" mass="11303">MAKRKADSGNRTFQIRWETGYMFTDIDGKPVRVNCGAYVAVLEEYNLKHNYETKHQDKYKYLTAEQKQRKIEELKRNLTLQQKFLTKAKSLSKAAV</sequence>
<reference evidence="1" key="1">
    <citation type="submission" date="2023-08" db="EMBL/GenBank/DDBJ databases">
        <authorList>
            <person name="Alioto T."/>
            <person name="Alioto T."/>
            <person name="Gomez Garrido J."/>
        </authorList>
    </citation>
    <scope>NUCLEOTIDE SEQUENCE</scope>
</reference>